<protein>
    <submittedName>
        <fullName evidence="2">Uncharacterized protein</fullName>
    </submittedName>
</protein>
<sequence>MDSLTVDLTLGSLFSEQFDTMEQAGDHAPTMQECLFLERIPSEIRNRIYEYALTGDDGEATLQFCVLIPKPPTLTREQRRDKETAKLARLERHNETLSQLYTELRSARTDAEEQKVRIKELEEDLREMDWDLWYKTDKMRALDRMRIGLANLEGDVSRMYSRIAVEQRDRENLLYPEEMPTHPKDPCSVYTEEENVRKATLSFRDIDNMFALSRTCRQIYQECSALVYEYNEIKFVSRNAVERSSCNDEFLDQDLKHIVQQHTKNSKLRNGVVIDLGSFESLPGSHTFNAHIRKNQESLRKLQKSCKSLTLQYRSQGVAFKLLLNRPESVLTQVDDTMARRSLGWADVRSMKERLLTLFRPAWALHNASKIR</sequence>
<keyword evidence="3" id="KW-1185">Reference proteome</keyword>
<dbReference type="Proteomes" id="UP000660729">
    <property type="component" value="Unassembled WGS sequence"/>
</dbReference>
<accession>A0A8H6RQD2</accession>
<evidence type="ECO:0000313" key="2">
    <source>
        <dbReference type="EMBL" id="KAF7195221.1"/>
    </source>
</evidence>
<evidence type="ECO:0000313" key="3">
    <source>
        <dbReference type="Proteomes" id="UP000660729"/>
    </source>
</evidence>
<dbReference type="PANTHER" id="PTHR38790">
    <property type="entry name" value="2EXR DOMAIN-CONTAINING PROTEIN-RELATED"/>
    <property type="match status" value="1"/>
</dbReference>
<dbReference type="OrthoDB" id="10493175at2759"/>
<keyword evidence="1" id="KW-0175">Coiled coil</keyword>
<proteinExistence type="predicted"/>
<dbReference type="PANTHER" id="PTHR38790:SF4">
    <property type="entry name" value="2EXR DOMAIN-CONTAINING PROTEIN"/>
    <property type="match status" value="1"/>
</dbReference>
<name>A0A8H6RQD2_9PEZI</name>
<gene>
    <name evidence="2" type="ORF">HII31_03427</name>
</gene>
<evidence type="ECO:0000256" key="1">
    <source>
        <dbReference type="SAM" id="Coils"/>
    </source>
</evidence>
<dbReference type="EMBL" id="JABCIY010000041">
    <property type="protein sequence ID" value="KAF7195221.1"/>
    <property type="molecule type" value="Genomic_DNA"/>
</dbReference>
<organism evidence="2 3">
    <name type="scientific">Pseudocercospora fuligena</name>
    <dbReference type="NCBI Taxonomy" id="685502"/>
    <lineage>
        <taxon>Eukaryota</taxon>
        <taxon>Fungi</taxon>
        <taxon>Dikarya</taxon>
        <taxon>Ascomycota</taxon>
        <taxon>Pezizomycotina</taxon>
        <taxon>Dothideomycetes</taxon>
        <taxon>Dothideomycetidae</taxon>
        <taxon>Mycosphaerellales</taxon>
        <taxon>Mycosphaerellaceae</taxon>
        <taxon>Pseudocercospora</taxon>
    </lineage>
</organism>
<comment type="caution">
    <text evidence="2">The sequence shown here is derived from an EMBL/GenBank/DDBJ whole genome shotgun (WGS) entry which is preliminary data.</text>
</comment>
<dbReference type="AlphaFoldDB" id="A0A8H6RQD2"/>
<feature type="coiled-coil region" evidence="1">
    <location>
        <begin position="80"/>
        <end position="131"/>
    </location>
</feature>
<reference evidence="2" key="1">
    <citation type="submission" date="2020-04" db="EMBL/GenBank/DDBJ databases">
        <title>Draft genome resource of the tomato pathogen Pseudocercospora fuligena.</title>
        <authorList>
            <person name="Zaccaron A."/>
        </authorList>
    </citation>
    <scope>NUCLEOTIDE SEQUENCE</scope>
    <source>
        <strain evidence="2">PF001</strain>
    </source>
</reference>